<dbReference type="EMBL" id="CP019343">
    <property type="protein sequence ID" value="ARN76165.1"/>
    <property type="molecule type" value="Genomic_DNA"/>
</dbReference>
<dbReference type="KEGG" id="osg:BST96_19910"/>
<dbReference type="STRING" id="716816.BST96_19910"/>
<evidence type="ECO:0000313" key="3">
    <source>
        <dbReference type="Proteomes" id="UP000193450"/>
    </source>
</evidence>
<dbReference type="SUPFAM" id="SSF74853">
    <property type="entry name" value="Lamin A/C globular tail domain"/>
    <property type="match status" value="1"/>
</dbReference>
<accession>A0A1X9NK07</accession>
<dbReference type="Pfam" id="PF00932">
    <property type="entry name" value="LTD"/>
    <property type="match status" value="1"/>
</dbReference>
<organism evidence="2 3">
    <name type="scientific">Oceanicoccus sagamiensis</name>
    <dbReference type="NCBI Taxonomy" id="716816"/>
    <lineage>
        <taxon>Bacteria</taxon>
        <taxon>Pseudomonadati</taxon>
        <taxon>Pseudomonadota</taxon>
        <taxon>Gammaproteobacteria</taxon>
        <taxon>Cellvibrionales</taxon>
        <taxon>Spongiibacteraceae</taxon>
        <taxon>Oceanicoccus</taxon>
    </lineage>
</organism>
<proteinExistence type="predicted"/>
<dbReference type="RefSeq" id="WP_169714049.1">
    <property type="nucleotide sequence ID" value="NZ_CP019343.1"/>
</dbReference>
<dbReference type="AlphaFoldDB" id="A0A1X9NK07"/>
<keyword evidence="3" id="KW-1185">Reference proteome</keyword>
<reference evidence="2 3" key="1">
    <citation type="submission" date="2016-11" db="EMBL/GenBank/DDBJ databases">
        <title>Trade-off between light-utilization and light-protection in marine flavobacteria.</title>
        <authorList>
            <person name="Kumagai Y."/>
        </authorList>
    </citation>
    <scope>NUCLEOTIDE SEQUENCE [LARGE SCALE GENOMIC DNA]</scope>
    <source>
        <strain evidence="2 3">NBRC 107125</strain>
    </source>
</reference>
<protein>
    <recommendedName>
        <fullName evidence="1">LTD domain-containing protein</fullName>
    </recommendedName>
</protein>
<sequence length="218" mass="23069">MQLLVSSRCSRRILTISSIALFSQLSLAAIFPGDLLITEMMANPDAVSDSHGEWFEIINTTPNPIDLNGLLLKDKGSKQHTINRTMPLWINPSEYFVLGRNADSSVNGGYSSDYTYSDFTLGNSSDAIILEFNGAVIDSLVYSSSIFGTAGNSIELISGGYALTAANLTYGAGDIGTPGSAGSYSPVTEVPIPAAGWLFVTALSGVVIARKRSQTKSA</sequence>
<dbReference type="InterPro" id="IPR001322">
    <property type="entry name" value="Lamin_tail_dom"/>
</dbReference>
<evidence type="ECO:0000259" key="1">
    <source>
        <dbReference type="Pfam" id="PF00932"/>
    </source>
</evidence>
<dbReference type="Proteomes" id="UP000193450">
    <property type="component" value="Chromosome"/>
</dbReference>
<name>A0A1X9NK07_9GAMM</name>
<evidence type="ECO:0000313" key="2">
    <source>
        <dbReference type="EMBL" id="ARN76165.1"/>
    </source>
</evidence>
<feature type="domain" description="LTD" evidence="1">
    <location>
        <begin position="33"/>
        <end position="143"/>
    </location>
</feature>
<gene>
    <name evidence="2" type="ORF">BST96_19910</name>
</gene>
<dbReference type="InterPro" id="IPR036415">
    <property type="entry name" value="Lamin_tail_dom_sf"/>
</dbReference>